<dbReference type="VEuPathDB" id="FungiDB:A1O9_06276"/>
<dbReference type="GO" id="GO:0005829">
    <property type="term" value="C:cytosol"/>
    <property type="evidence" value="ECO:0007669"/>
    <property type="project" value="TreeGrafter"/>
</dbReference>
<dbReference type="Gene3D" id="3.20.20.140">
    <property type="entry name" value="Metal-dependent hydrolases"/>
    <property type="match status" value="1"/>
</dbReference>
<name>A0A072PS73_9EURO</name>
<dbReference type="RefSeq" id="XP_013260940.1">
    <property type="nucleotide sequence ID" value="XM_013405486.1"/>
</dbReference>
<keyword evidence="1 3" id="KW-0210">Decarboxylase</keyword>
<keyword evidence="6" id="KW-1185">Reference proteome</keyword>
<evidence type="ECO:0000256" key="1">
    <source>
        <dbReference type="ARBA" id="ARBA00022793"/>
    </source>
</evidence>
<evidence type="ECO:0000313" key="5">
    <source>
        <dbReference type="EMBL" id="KEF58350.1"/>
    </source>
</evidence>
<proteinExistence type="inferred from homology"/>
<evidence type="ECO:0000256" key="2">
    <source>
        <dbReference type="ARBA" id="ARBA00023239"/>
    </source>
</evidence>
<evidence type="ECO:0000256" key="3">
    <source>
        <dbReference type="RuleBase" id="RU366045"/>
    </source>
</evidence>
<dbReference type="PANTHER" id="PTHR21240:SF30">
    <property type="entry name" value="AMIDOHYDROLASE-RELATED DOMAIN-CONTAINING PROTEIN-RELATED"/>
    <property type="match status" value="1"/>
</dbReference>
<keyword evidence="2 3" id="KW-0456">Lyase</keyword>
<dbReference type="GO" id="GO:0016831">
    <property type="term" value="F:carboxy-lyase activity"/>
    <property type="evidence" value="ECO:0007669"/>
    <property type="project" value="UniProtKB-KW"/>
</dbReference>
<dbReference type="EMBL" id="AMGV01000004">
    <property type="protein sequence ID" value="KEF58350.1"/>
    <property type="molecule type" value="Genomic_DNA"/>
</dbReference>
<dbReference type="InterPro" id="IPR032465">
    <property type="entry name" value="ACMSD"/>
</dbReference>
<dbReference type="SUPFAM" id="SSF51556">
    <property type="entry name" value="Metallo-dependent hydrolases"/>
    <property type="match status" value="1"/>
</dbReference>
<accession>A0A072PS73</accession>
<gene>
    <name evidence="5" type="ORF">A1O9_06276</name>
</gene>
<dbReference type="Proteomes" id="UP000027920">
    <property type="component" value="Unassembled WGS sequence"/>
</dbReference>
<dbReference type="GeneID" id="25281193"/>
<feature type="domain" description="Amidohydrolase-related" evidence="4">
    <location>
        <begin position="65"/>
        <end position="321"/>
    </location>
</feature>
<dbReference type="InterPro" id="IPR006680">
    <property type="entry name" value="Amidohydro-rel"/>
</dbReference>
<dbReference type="GO" id="GO:0016787">
    <property type="term" value="F:hydrolase activity"/>
    <property type="evidence" value="ECO:0007669"/>
    <property type="project" value="InterPro"/>
</dbReference>
<protein>
    <recommendedName>
        <fullName evidence="4">Amidohydrolase-related domain-containing protein</fullName>
    </recommendedName>
</protein>
<dbReference type="AlphaFoldDB" id="A0A072PS73"/>
<comment type="caution">
    <text evidence="5">The sequence shown here is derived from an EMBL/GenBank/DDBJ whole genome shotgun (WGS) entry which is preliminary data.</text>
</comment>
<dbReference type="GO" id="GO:0019748">
    <property type="term" value="P:secondary metabolic process"/>
    <property type="evidence" value="ECO:0007669"/>
    <property type="project" value="TreeGrafter"/>
</dbReference>
<evidence type="ECO:0000259" key="4">
    <source>
        <dbReference type="Pfam" id="PF04909"/>
    </source>
</evidence>
<dbReference type="STRING" id="1182545.A0A072PS73"/>
<sequence>MSTIPLLSLEDHFVSSVCQQDDVAETLALHQFPGPILQRLIEVGPERLKTMDEGGVKLQVVSHIPVVIGAQECRATNDQLHKDIKQQSGSFAAFATLPVGEPQSIASELKRCVKDLTFVGALIPNHANGVYYDGPDYLPMWQAAERLKVPIYLHPCPPSSQALPLFHGNYSEEVDFAIGTHAWDWHANCGLHFIKLYASGLFDKCPNLKIVLGHLGELLPFMLGRIERKLALTKDSKSWKRSFTEIYAQNVWVTTSGMFDVESLKLVLATTKIDRIMFSIDYPFESTLLSKQFMVEFREAALVSEEDYARIAYKNAEELLGVRVIEGESRGPL</sequence>
<evidence type="ECO:0000313" key="6">
    <source>
        <dbReference type="Proteomes" id="UP000027920"/>
    </source>
</evidence>
<dbReference type="InterPro" id="IPR032466">
    <property type="entry name" value="Metal_Hydrolase"/>
</dbReference>
<comment type="similarity">
    <text evidence="3">Belongs to the metallo-dependent hydrolases superfamily.</text>
</comment>
<dbReference type="PANTHER" id="PTHR21240">
    <property type="entry name" value="2-AMINO-3-CARBOXYLMUCONATE-6-SEMIALDEHYDE DECARBOXYLASE"/>
    <property type="match status" value="1"/>
</dbReference>
<dbReference type="HOGENOM" id="CLU_039329_5_1_1"/>
<dbReference type="OrthoDB" id="432010at2759"/>
<reference evidence="5 6" key="1">
    <citation type="submission" date="2013-03" db="EMBL/GenBank/DDBJ databases">
        <title>The Genome Sequence of Exophiala aquamarina CBS 119918.</title>
        <authorList>
            <consortium name="The Broad Institute Genomics Platform"/>
            <person name="Cuomo C."/>
            <person name="de Hoog S."/>
            <person name="Gorbushina A."/>
            <person name="Walker B."/>
            <person name="Young S.K."/>
            <person name="Zeng Q."/>
            <person name="Gargeya S."/>
            <person name="Fitzgerald M."/>
            <person name="Haas B."/>
            <person name="Abouelleil A."/>
            <person name="Allen A.W."/>
            <person name="Alvarado L."/>
            <person name="Arachchi H.M."/>
            <person name="Berlin A.M."/>
            <person name="Chapman S.B."/>
            <person name="Gainer-Dewar J."/>
            <person name="Goldberg J."/>
            <person name="Griggs A."/>
            <person name="Gujja S."/>
            <person name="Hansen M."/>
            <person name="Howarth C."/>
            <person name="Imamovic A."/>
            <person name="Ireland A."/>
            <person name="Larimer J."/>
            <person name="McCowan C."/>
            <person name="Murphy C."/>
            <person name="Pearson M."/>
            <person name="Poon T.W."/>
            <person name="Priest M."/>
            <person name="Roberts A."/>
            <person name="Saif S."/>
            <person name="Shea T."/>
            <person name="Sisk P."/>
            <person name="Sykes S."/>
            <person name="Wortman J."/>
            <person name="Nusbaum C."/>
            <person name="Birren B."/>
        </authorList>
    </citation>
    <scope>NUCLEOTIDE SEQUENCE [LARGE SCALE GENOMIC DNA]</scope>
    <source>
        <strain evidence="5 6">CBS 119918</strain>
    </source>
</reference>
<organism evidence="5 6">
    <name type="scientific">Exophiala aquamarina CBS 119918</name>
    <dbReference type="NCBI Taxonomy" id="1182545"/>
    <lineage>
        <taxon>Eukaryota</taxon>
        <taxon>Fungi</taxon>
        <taxon>Dikarya</taxon>
        <taxon>Ascomycota</taxon>
        <taxon>Pezizomycotina</taxon>
        <taxon>Eurotiomycetes</taxon>
        <taxon>Chaetothyriomycetidae</taxon>
        <taxon>Chaetothyriales</taxon>
        <taxon>Herpotrichiellaceae</taxon>
        <taxon>Exophiala</taxon>
    </lineage>
</organism>
<dbReference type="Pfam" id="PF04909">
    <property type="entry name" value="Amidohydro_2"/>
    <property type="match status" value="1"/>
</dbReference>